<name>A0A9P6IVS7_9FUNG</name>
<dbReference type="AlphaFoldDB" id="A0A9P6IVS7"/>
<dbReference type="SUPFAM" id="SSF56801">
    <property type="entry name" value="Acetyl-CoA synthetase-like"/>
    <property type="match status" value="1"/>
</dbReference>
<proteinExistence type="predicted"/>
<keyword evidence="2" id="KW-1185">Reference proteome</keyword>
<evidence type="ECO:0000313" key="1">
    <source>
        <dbReference type="EMBL" id="KAF9946279.1"/>
    </source>
</evidence>
<keyword evidence="1" id="KW-0436">Ligase</keyword>
<comment type="caution">
    <text evidence="1">The sequence shown here is derived from an EMBL/GenBank/DDBJ whole genome shotgun (WGS) entry which is preliminary data.</text>
</comment>
<protein>
    <submittedName>
        <fullName evidence="1">Long-chain fatty acid-CoA ligase</fullName>
    </submittedName>
</protein>
<accession>A0A9P6IVS7</accession>
<sequence>MEPRNGKYAVEYDEVHHIYRNVMATGGLLDKPEIPQYKNLGGRTLAHLFDFMANEYEDKDLMGWRNIIKTHRVEKPSTNAGNKSKSWIKYELSDYQWMSYRTAKDDADHIGLGIKKLGIQKGDFVLVFASTW</sequence>
<reference evidence="1" key="1">
    <citation type="journal article" date="2020" name="Fungal Divers.">
        <title>Resolving the Mortierellaceae phylogeny through synthesis of multi-gene phylogenetics and phylogenomics.</title>
        <authorList>
            <person name="Vandepol N."/>
            <person name="Liber J."/>
            <person name="Desiro A."/>
            <person name="Na H."/>
            <person name="Kennedy M."/>
            <person name="Barry K."/>
            <person name="Grigoriev I.V."/>
            <person name="Miller A.N."/>
            <person name="O'Donnell K."/>
            <person name="Stajich J.E."/>
            <person name="Bonito G."/>
        </authorList>
    </citation>
    <scope>NUCLEOTIDE SEQUENCE</scope>
    <source>
        <strain evidence="1">MES-2147</strain>
    </source>
</reference>
<dbReference type="EMBL" id="JAAAHW010007797">
    <property type="protein sequence ID" value="KAF9946279.1"/>
    <property type="molecule type" value="Genomic_DNA"/>
</dbReference>
<gene>
    <name evidence="1" type="primary">FAA4_4</name>
    <name evidence="1" type="ORF">BGZ65_009883</name>
</gene>
<dbReference type="GO" id="GO:0016874">
    <property type="term" value="F:ligase activity"/>
    <property type="evidence" value="ECO:0007669"/>
    <property type="project" value="UniProtKB-KW"/>
</dbReference>
<dbReference type="OrthoDB" id="1700726at2759"/>
<organism evidence="1 2">
    <name type="scientific">Modicella reniformis</name>
    <dbReference type="NCBI Taxonomy" id="1440133"/>
    <lineage>
        <taxon>Eukaryota</taxon>
        <taxon>Fungi</taxon>
        <taxon>Fungi incertae sedis</taxon>
        <taxon>Mucoromycota</taxon>
        <taxon>Mortierellomycotina</taxon>
        <taxon>Mortierellomycetes</taxon>
        <taxon>Mortierellales</taxon>
        <taxon>Mortierellaceae</taxon>
        <taxon>Modicella</taxon>
    </lineage>
</organism>
<evidence type="ECO:0000313" key="2">
    <source>
        <dbReference type="Proteomes" id="UP000749646"/>
    </source>
</evidence>
<dbReference type="Proteomes" id="UP000749646">
    <property type="component" value="Unassembled WGS sequence"/>
</dbReference>